<name>A0A1X9LRM3_9MICO</name>
<proteinExistence type="predicted"/>
<accession>A0A1X9LRM3</accession>
<protein>
    <recommendedName>
        <fullName evidence="4">Bacteriocin-protection protein</fullName>
    </recommendedName>
</protein>
<dbReference type="KEGG" id="cphy:B5808_04535"/>
<dbReference type="EMBL" id="CP020715">
    <property type="protein sequence ID" value="ARJ04570.1"/>
    <property type="molecule type" value="Genomic_DNA"/>
</dbReference>
<dbReference type="Pfam" id="PF13376">
    <property type="entry name" value="OmdA"/>
    <property type="match status" value="1"/>
</dbReference>
<evidence type="ECO:0000313" key="3">
    <source>
        <dbReference type="Proteomes" id="UP000192775"/>
    </source>
</evidence>
<evidence type="ECO:0000313" key="2">
    <source>
        <dbReference type="EMBL" id="ARJ04570.1"/>
    </source>
</evidence>
<organism evidence="2 3">
    <name type="scientific">Cnuibacter physcomitrellae</name>
    <dbReference type="NCBI Taxonomy" id="1619308"/>
    <lineage>
        <taxon>Bacteria</taxon>
        <taxon>Bacillati</taxon>
        <taxon>Actinomycetota</taxon>
        <taxon>Actinomycetes</taxon>
        <taxon>Micrococcales</taxon>
        <taxon>Microbacteriaceae</taxon>
        <taxon>Cnuibacter</taxon>
    </lineage>
</organism>
<sequence>MRSPPRWRAAAERCSEPRSRPWAGWPEADVVPAYEERRFASAAEWRAWLEEHHDSVDGIRIILAKKGAPQPSVTHAEAIDEALCFGWIDGIRNRRDEESFLQTFTPRRARSMWSQVNIGHVERLTGAGRMHEAGQREIDRAKADGRWDAAYAPPSRIEVPDDLAAALAADPAAQAAFAGLDSQNRFAILFRIHQAKRPETRARRIEQFVAMLAAGDTLYPRKS</sequence>
<dbReference type="STRING" id="1619308.B5808_04535"/>
<evidence type="ECO:0008006" key="4">
    <source>
        <dbReference type="Google" id="ProtNLM"/>
    </source>
</evidence>
<feature type="compositionally biased region" description="Basic and acidic residues" evidence="1">
    <location>
        <begin position="9"/>
        <end position="19"/>
    </location>
</feature>
<evidence type="ECO:0000256" key="1">
    <source>
        <dbReference type="SAM" id="MobiDB-lite"/>
    </source>
</evidence>
<reference evidence="2 3" key="1">
    <citation type="submission" date="2017-04" db="EMBL/GenBank/DDBJ databases">
        <authorList>
            <person name="Afonso C.L."/>
            <person name="Miller P.J."/>
            <person name="Scott M.A."/>
            <person name="Spackman E."/>
            <person name="Goraichik I."/>
            <person name="Dimitrov K.M."/>
            <person name="Suarez D.L."/>
            <person name="Swayne D.E."/>
        </authorList>
    </citation>
    <scope>NUCLEOTIDE SEQUENCE [LARGE SCALE GENOMIC DNA]</scope>
    <source>
        <strain evidence="3">XA(T)</strain>
    </source>
</reference>
<gene>
    <name evidence="2" type="ORF">B5808_04535</name>
</gene>
<keyword evidence="3" id="KW-1185">Reference proteome</keyword>
<feature type="region of interest" description="Disordered" evidence="1">
    <location>
        <begin position="1"/>
        <end position="20"/>
    </location>
</feature>
<dbReference type="Proteomes" id="UP000192775">
    <property type="component" value="Chromosome"/>
</dbReference>
<dbReference type="AlphaFoldDB" id="A0A1X9LRM3"/>